<dbReference type="EMBL" id="JGZO01000005">
    <property type="protein sequence ID" value="KFI94835.1"/>
    <property type="molecule type" value="Genomic_DNA"/>
</dbReference>
<dbReference type="PRINTS" id="PR00038">
    <property type="entry name" value="HTHLUXR"/>
</dbReference>
<dbReference type="SUPFAM" id="SSF52172">
    <property type="entry name" value="CheY-like"/>
    <property type="match status" value="1"/>
</dbReference>
<dbReference type="eggNOG" id="COG2197">
    <property type="taxonomic scope" value="Bacteria"/>
</dbReference>
<dbReference type="STRING" id="158787.BSCA_1480"/>
<dbReference type="InterPro" id="IPR039420">
    <property type="entry name" value="WalR-like"/>
</dbReference>
<keyword evidence="2" id="KW-0238">DNA-binding</keyword>
<evidence type="ECO:0000256" key="1">
    <source>
        <dbReference type="ARBA" id="ARBA00023015"/>
    </source>
</evidence>
<dbReference type="PROSITE" id="PS50110">
    <property type="entry name" value="RESPONSE_REGULATORY"/>
    <property type="match status" value="1"/>
</dbReference>
<evidence type="ECO:0000259" key="6">
    <source>
        <dbReference type="PROSITE" id="PS50110"/>
    </source>
</evidence>
<dbReference type="InterPro" id="IPR011006">
    <property type="entry name" value="CheY-like_superfamily"/>
</dbReference>
<dbReference type="GO" id="GO:0003677">
    <property type="term" value="F:DNA binding"/>
    <property type="evidence" value="ECO:0007669"/>
    <property type="project" value="UniProtKB-KW"/>
</dbReference>
<feature type="modified residue" description="4-aspartylphosphate" evidence="4">
    <location>
        <position position="91"/>
    </location>
</feature>
<dbReference type="Pfam" id="PF00196">
    <property type="entry name" value="GerE"/>
    <property type="match status" value="1"/>
</dbReference>
<sequence length="251" mass="27020">MNLNGEWSRLRRESGEIMNDGMTSGAAVEPQQAGPLRVAVVDNDMLTAKVLVQLLPKMCRGVAVPWWTTSGSEALAKTLDPVSRPQMLIADMSLGEISGLTICRRVRETSADVLLLGVTSYSLSHYAERLVQAGAQGLADKAGMQQIVAAVDTIRRGGTFVPAELAGSVSFDTAERAHERLKAGARKPVKLSDQESRIIDMLSRGLTYADIAERLAITQATARTYAHRAEEKLGAATLAQAVAMWVTGEWA</sequence>
<evidence type="ECO:0000256" key="3">
    <source>
        <dbReference type="ARBA" id="ARBA00023163"/>
    </source>
</evidence>
<dbReference type="CDD" id="cd00156">
    <property type="entry name" value="REC"/>
    <property type="match status" value="1"/>
</dbReference>
<dbReference type="GO" id="GO:0006355">
    <property type="term" value="P:regulation of DNA-templated transcription"/>
    <property type="evidence" value="ECO:0007669"/>
    <property type="project" value="InterPro"/>
</dbReference>
<dbReference type="Gene3D" id="1.10.10.10">
    <property type="entry name" value="Winged helix-like DNA-binding domain superfamily/Winged helix DNA-binding domain"/>
    <property type="match status" value="1"/>
</dbReference>
<dbReference type="AlphaFoldDB" id="A0A087DH35"/>
<evidence type="ECO:0000259" key="5">
    <source>
        <dbReference type="PROSITE" id="PS50043"/>
    </source>
</evidence>
<dbReference type="InterPro" id="IPR000792">
    <property type="entry name" value="Tscrpt_reg_LuxR_C"/>
</dbReference>
<evidence type="ECO:0000313" key="7">
    <source>
        <dbReference type="EMBL" id="KFI94835.1"/>
    </source>
</evidence>
<accession>A0A087DH35</accession>
<dbReference type="GO" id="GO:0000160">
    <property type="term" value="P:phosphorelay signal transduction system"/>
    <property type="evidence" value="ECO:0007669"/>
    <property type="project" value="InterPro"/>
</dbReference>
<keyword evidence="4" id="KW-0597">Phosphoprotein</keyword>
<comment type="caution">
    <text evidence="7">The sequence shown here is derived from an EMBL/GenBank/DDBJ whole genome shotgun (WGS) entry which is preliminary data.</text>
</comment>
<feature type="domain" description="HTH luxR-type" evidence="5">
    <location>
        <begin position="184"/>
        <end position="249"/>
    </location>
</feature>
<dbReference type="SMART" id="SM00421">
    <property type="entry name" value="HTH_LUXR"/>
    <property type="match status" value="1"/>
</dbReference>
<proteinExistence type="predicted"/>
<evidence type="ECO:0000313" key="8">
    <source>
        <dbReference type="Proteomes" id="UP000029033"/>
    </source>
</evidence>
<dbReference type="Gene3D" id="3.40.50.2300">
    <property type="match status" value="1"/>
</dbReference>
<dbReference type="SUPFAM" id="SSF46894">
    <property type="entry name" value="C-terminal effector domain of the bipartite response regulators"/>
    <property type="match status" value="1"/>
</dbReference>
<dbReference type="PANTHER" id="PTHR43214">
    <property type="entry name" value="TWO-COMPONENT RESPONSE REGULATOR"/>
    <property type="match status" value="1"/>
</dbReference>
<dbReference type="Proteomes" id="UP000029033">
    <property type="component" value="Unassembled WGS sequence"/>
</dbReference>
<name>A0A087DH35_9BIFI</name>
<dbReference type="PANTHER" id="PTHR43214:SF41">
    <property type="entry name" value="NITRATE_NITRITE RESPONSE REGULATOR PROTEIN NARP"/>
    <property type="match status" value="1"/>
</dbReference>
<dbReference type="PROSITE" id="PS50043">
    <property type="entry name" value="HTH_LUXR_2"/>
    <property type="match status" value="1"/>
</dbReference>
<dbReference type="InterPro" id="IPR001789">
    <property type="entry name" value="Sig_transdc_resp-reg_receiver"/>
</dbReference>
<dbReference type="Pfam" id="PF00072">
    <property type="entry name" value="Response_reg"/>
    <property type="match status" value="1"/>
</dbReference>
<dbReference type="InterPro" id="IPR036388">
    <property type="entry name" value="WH-like_DNA-bd_sf"/>
</dbReference>
<reference evidence="7 8" key="1">
    <citation type="submission" date="2014-03" db="EMBL/GenBank/DDBJ databases">
        <title>Genomics of Bifidobacteria.</title>
        <authorList>
            <person name="Ventura M."/>
            <person name="Milani C."/>
            <person name="Lugli G.A."/>
        </authorList>
    </citation>
    <scope>NUCLEOTIDE SEQUENCE [LARGE SCALE GENOMIC DNA]</scope>
    <source>
        <strain evidence="7 8">LMG 21589</strain>
    </source>
</reference>
<protein>
    <submittedName>
        <fullName evidence="7">Two component transcriptional regulator, LuxR family</fullName>
    </submittedName>
</protein>
<dbReference type="SMART" id="SM00448">
    <property type="entry name" value="REC"/>
    <property type="match status" value="1"/>
</dbReference>
<evidence type="ECO:0000256" key="4">
    <source>
        <dbReference type="PROSITE-ProRule" id="PRU00169"/>
    </source>
</evidence>
<evidence type="ECO:0000256" key="2">
    <source>
        <dbReference type="ARBA" id="ARBA00023125"/>
    </source>
</evidence>
<feature type="domain" description="Response regulatory" evidence="6">
    <location>
        <begin position="37"/>
        <end position="156"/>
    </location>
</feature>
<organism evidence="7 8">
    <name type="scientific">Bifidobacterium scardovii</name>
    <dbReference type="NCBI Taxonomy" id="158787"/>
    <lineage>
        <taxon>Bacteria</taxon>
        <taxon>Bacillati</taxon>
        <taxon>Actinomycetota</taxon>
        <taxon>Actinomycetes</taxon>
        <taxon>Bifidobacteriales</taxon>
        <taxon>Bifidobacteriaceae</taxon>
        <taxon>Bifidobacterium</taxon>
    </lineage>
</organism>
<keyword evidence="8" id="KW-1185">Reference proteome</keyword>
<gene>
    <name evidence="7" type="ORF">BSCA_1480</name>
</gene>
<keyword evidence="3" id="KW-0804">Transcription</keyword>
<dbReference type="InterPro" id="IPR016032">
    <property type="entry name" value="Sig_transdc_resp-reg_C-effctor"/>
</dbReference>
<keyword evidence="1" id="KW-0805">Transcription regulation</keyword>